<comment type="caution">
    <text evidence="2">The sequence shown here is derived from an EMBL/GenBank/DDBJ whole genome shotgun (WGS) entry which is preliminary data.</text>
</comment>
<keyword evidence="1" id="KW-1133">Transmembrane helix</keyword>
<proteinExistence type="predicted"/>
<accession>A0A2H9T719</accession>
<sequence>MTYAHKFFFSGNKVFIELNRLVNGDTSVQPDLTISHLIVLFFSIVMGVKFTQLFDFGTDRNKNRKLF</sequence>
<organism evidence="2">
    <name type="scientific">invertebrate metagenome</name>
    <dbReference type="NCBI Taxonomy" id="1711999"/>
    <lineage>
        <taxon>unclassified sequences</taxon>
        <taxon>metagenomes</taxon>
        <taxon>organismal metagenomes</taxon>
    </lineage>
</organism>
<evidence type="ECO:0000313" key="2">
    <source>
        <dbReference type="EMBL" id="PJE78989.1"/>
    </source>
</evidence>
<gene>
    <name evidence="2" type="ORF">CI610_02046</name>
</gene>
<reference evidence="2" key="1">
    <citation type="journal article" date="2017" name="Appl. Environ. Microbiol.">
        <title>Molecular characterization of an Endozoicomonas-like organism causing infection in king scallop Pecten maximus L.</title>
        <authorList>
            <person name="Cano I."/>
            <person name="van Aerle R."/>
            <person name="Ross S."/>
            <person name="Verner-Jeffreys D.W."/>
            <person name="Paley R.K."/>
            <person name="Rimmer G."/>
            <person name="Ryder D."/>
            <person name="Hooper P."/>
            <person name="Stone D."/>
            <person name="Feist S.W."/>
        </authorList>
    </citation>
    <scope>NUCLEOTIDE SEQUENCE</scope>
</reference>
<dbReference type="EMBL" id="NSIT01000108">
    <property type="protein sequence ID" value="PJE78989.1"/>
    <property type="molecule type" value="Genomic_DNA"/>
</dbReference>
<feature type="transmembrane region" description="Helical" evidence="1">
    <location>
        <begin position="34"/>
        <end position="54"/>
    </location>
</feature>
<protein>
    <submittedName>
        <fullName evidence="2">Uncharacterized protein</fullName>
    </submittedName>
</protein>
<evidence type="ECO:0000256" key="1">
    <source>
        <dbReference type="SAM" id="Phobius"/>
    </source>
</evidence>
<keyword evidence="1" id="KW-0472">Membrane</keyword>
<dbReference type="AlphaFoldDB" id="A0A2H9T719"/>
<name>A0A2H9T719_9ZZZZ</name>
<keyword evidence="1" id="KW-0812">Transmembrane</keyword>